<feature type="compositionally biased region" description="Low complexity" evidence="1">
    <location>
        <begin position="774"/>
        <end position="795"/>
    </location>
</feature>
<feature type="region of interest" description="Disordered" evidence="1">
    <location>
        <begin position="176"/>
        <end position="277"/>
    </location>
</feature>
<gene>
    <name evidence="2" type="ORF">MKK02DRAFT_42360</name>
</gene>
<feature type="compositionally biased region" description="Low complexity" evidence="1">
    <location>
        <begin position="638"/>
        <end position="650"/>
    </location>
</feature>
<feature type="region of interest" description="Disordered" evidence="1">
    <location>
        <begin position="1"/>
        <end position="129"/>
    </location>
</feature>
<dbReference type="RefSeq" id="XP_052947756.1">
    <property type="nucleotide sequence ID" value="XM_053091948.1"/>
</dbReference>
<feature type="region of interest" description="Disordered" evidence="1">
    <location>
        <begin position="771"/>
        <end position="929"/>
    </location>
</feature>
<feature type="compositionally biased region" description="Polar residues" evidence="1">
    <location>
        <begin position="870"/>
        <end position="894"/>
    </location>
</feature>
<feature type="region of interest" description="Disordered" evidence="1">
    <location>
        <begin position="633"/>
        <end position="661"/>
    </location>
</feature>
<proteinExistence type="predicted"/>
<feature type="compositionally biased region" description="Pro residues" evidence="1">
    <location>
        <begin position="912"/>
        <end position="922"/>
    </location>
</feature>
<feature type="compositionally biased region" description="Basic residues" evidence="1">
    <location>
        <begin position="858"/>
        <end position="867"/>
    </location>
</feature>
<feature type="compositionally biased region" description="Polar residues" evidence="1">
    <location>
        <begin position="81"/>
        <end position="94"/>
    </location>
</feature>
<evidence type="ECO:0000256" key="1">
    <source>
        <dbReference type="SAM" id="MobiDB-lite"/>
    </source>
</evidence>
<organism evidence="2 3">
    <name type="scientific">Dioszegia hungarica</name>
    <dbReference type="NCBI Taxonomy" id="4972"/>
    <lineage>
        <taxon>Eukaryota</taxon>
        <taxon>Fungi</taxon>
        <taxon>Dikarya</taxon>
        <taxon>Basidiomycota</taxon>
        <taxon>Agaricomycotina</taxon>
        <taxon>Tremellomycetes</taxon>
        <taxon>Tremellales</taxon>
        <taxon>Bulleribasidiaceae</taxon>
        <taxon>Dioszegia</taxon>
    </lineage>
</organism>
<name>A0AA38LXI0_9TREE</name>
<dbReference type="AlphaFoldDB" id="A0AA38LXI0"/>
<protein>
    <submittedName>
        <fullName evidence="2">Uncharacterized protein</fullName>
    </submittedName>
</protein>
<feature type="region of interest" description="Disordered" evidence="1">
    <location>
        <begin position="451"/>
        <end position="528"/>
    </location>
</feature>
<evidence type="ECO:0000313" key="2">
    <source>
        <dbReference type="EMBL" id="KAI9637979.1"/>
    </source>
</evidence>
<reference evidence="2" key="1">
    <citation type="journal article" date="2022" name="G3 (Bethesda)">
        <title>High quality genome of the basidiomycete yeast Dioszegia hungarica PDD-24b-2 isolated from cloud water.</title>
        <authorList>
            <person name="Jarrige D."/>
            <person name="Haridas S."/>
            <person name="Bleykasten-Grosshans C."/>
            <person name="Joly M."/>
            <person name="Nadalig T."/>
            <person name="Sancelme M."/>
            <person name="Vuilleumier S."/>
            <person name="Grigoriev I.V."/>
            <person name="Amato P."/>
            <person name="Bringel F."/>
        </authorList>
    </citation>
    <scope>NUCLEOTIDE SEQUENCE</scope>
    <source>
        <strain evidence="2">PDD-24b-2</strain>
    </source>
</reference>
<accession>A0AA38LXI0</accession>
<feature type="compositionally biased region" description="Low complexity" evidence="1">
    <location>
        <begin position="472"/>
        <end position="489"/>
    </location>
</feature>
<dbReference type="GeneID" id="77731153"/>
<feature type="compositionally biased region" description="Low complexity" evidence="1">
    <location>
        <begin position="839"/>
        <end position="853"/>
    </location>
</feature>
<comment type="caution">
    <text evidence="2">The sequence shown here is derived from an EMBL/GenBank/DDBJ whole genome shotgun (WGS) entry which is preliminary data.</text>
</comment>
<feature type="compositionally biased region" description="Low complexity" evidence="1">
    <location>
        <begin position="813"/>
        <end position="827"/>
    </location>
</feature>
<dbReference type="EMBL" id="JAKWFO010000003">
    <property type="protein sequence ID" value="KAI9637979.1"/>
    <property type="molecule type" value="Genomic_DNA"/>
</dbReference>
<feature type="compositionally biased region" description="Low complexity" evidence="1">
    <location>
        <begin position="56"/>
        <end position="66"/>
    </location>
</feature>
<feature type="compositionally biased region" description="Acidic residues" evidence="1">
    <location>
        <begin position="243"/>
        <end position="258"/>
    </location>
</feature>
<sequence length="1016" mass="106418">MAGILLFALNSPGTSSGPVIRARRDSNGQHTTGGGGMLSRLRSIGSGSASGDMGWSSGSGPAQASGSGSGSGSGGVAGPSTAQTSPLSDPSPSRQIVHRSYSASGPSGPPSTLPSYLNSSSTSDVPIPTYESVLSETANRIREMRQSALASANYESNESLQGLTGLARVRRLGEIAGSAVTDDESEEDDPLVPRIRRGAPTPNLRPLRRNTFSGTSSEADAAGSVRQGPAREGPLTPPMEIHADEEEVAGEEAAEVPDEPLPPALAEDDLPPASTSDPNRHALVPMAAGAQMEATIDLPAPPPNSLPAYSAHLGPQELRLISTVHLDETHPAASFFAALANASVSAGPVPPVDPQRQQPEEYSTGGKKMKVFINRGGVRMNQTHTGPLYIKVGRGGRIEGRIEVGKVDMATSLEVAIIGLVNTSYYVRGQYTLIDTLPLVRRLIHLYPTQNGTTGTAVDLGPELQYGNESTPSGSGASADPAAAGASGANSTEVAGADPPESATATAVAPPLSRTKSRPNFLKSRKTNPNAKIMTKDGILYLTQGQKFDFNLVMPNQHYRDSSVELPPSCQIYQVGMQAGVEYVLRVKMGRKGWRLNETITLPIVYEPRAYITPRRLRALTTDDPMNPGWRTIRLHGGKPSPKPSTTTPGQPDPPAAGPGVEGILLLPSPPILFIGHNQAPPPIPFHLHFHSDLTLPLSTFADPRESNFIIRLMRVATLRIGTEKEIRRMEIPSKIEIWQEGGARVRLGDEGSVGGSGVSVRVVDPGPAPPPAFSAVAPPAPSSAEDVAVAAANGGDEELSNRQSQEVPADSATADAAGPSRAAAPPITTVLSSPPPSRSATLSPTTTTPTTPDAGRRRLSFLRRRSSSVTTAQQATPTDSALSRILSNIPPSISESADPGPAPSSSSPTRAPVPLPEPAPQPNLFAPLSRGSTDVHLLGELTIPHKITGTDVVRRMVQSFNTPDIGITYVLEVGIQPKRGAVKEAFEHLWGGGIVEVVLGNRMDGEGEGPTGNDQ</sequence>
<feature type="compositionally biased region" description="Low complexity" evidence="1">
    <location>
        <begin position="895"/>
        <end position="911"/>
    </location>
</feature>
<feature type="compositionally biased region" description="Acidic residues" evidence="1">
    <location>
        <begin position="181"/>
        <end position="190"/>
    </location>
</feature>
<evidence type="ECO:0000313" key="3">
    <source>
        <dbReference type="Proteomes" id="UP001164286"/>
    </source>
</evidence>
<feature type="compositionally biased region" description="Gly residues" evidence="1">
    <location>
        <begin position="67"/>
        <end position="77"/>
    </location>
</feature>
<dbReference type="Proteomes" id="UP001164286">
    <property type="component" value="Unassembled WGS sequence"/>
</dbReference>
<keyword evidence="3" id="KW-1185">Reference proteome</keyword>